<protein>
    <submittedName>
        <fullName evidence="2">E3 ubiquitin-protein ligase RNF8-like</fullName>
    </submittedName>
</protein>
<gene>
    <name evidence="2" type="ORF">FWK35_00003510</name>
</gene>
<dbReference type="Proteomes" id="UP000478052">
    <property type="component" value="Unassembled WGS sequence"/>
</dbReference>
<organism evidence="2 3">
    <name type="scientific">Aphis craccivora</name>
    <name type="common">Cowpea aphid</name>
    <dbReference type="NCBI Taxonomy" id="307492"/>
    <lineage>
        <taxon>Eukaryota</taxon>
        <taxon>Metazoa</taxon>
        <taxon>Ecdysozoa</taxon>
        <taxon>Arthropoda</taxon>
        <taxon>Hexapoda</taxon>
        <taxon>Insecta</taxon>
        <taxon>Pterygota</taxon>
        <taxon>Neoptera</taxon>
        <taxon>Paraneoptera</taxon>
        <taxon>Hemiptera</taxon>
        <taxon>Sternorrhyncha</taxon>
        <taxon>Aphidomorpha</taxon>
        <taxon>Aphidoidea</taxon>
        <taxon>Aphididae</taxon>
        <taxon>Aphidini</taxon>
        <taxon>Aphis</taxon>
        <taxon>Aphis</taxon>
    </lineage>
</organism>
<evidence type="ECO:0000259" key="1">
    <source>
        <dbReference type="PROSITE" id="PS50006"/>
    </source>
</evidence>
<dbReference type="InterPro" id="IPR000253">
    <property type="entry name" value="FHA_dom"/>
</dbReference>
<dbReference type="PROSITE" id="PS50006">
    <property type="entry name" value="FHA_DOMAIN"/>
    <property type="match status" value="1"/>
</dbReference>
<name>A0A6G0Z9A9_APHCR</name>
<evidence type="ECO:0000313" key="3">
    <source>
        <dbReference type="Proteomes" id="UP000478052"/>
    </source>
</evidence>
<keyword evidence="3" id="KW-1185">Reference proteome</keyword>
<dbReference type="InterPro" id="IPR008984">
    <property type="entry name" value="SMAD_FHA_dom_sf"/>
</dbReference>
<proteinExistence type="predicted"/>
<evidence type="ECO:0000313" key="2">
    <source>
        <dbReference type="EMBL" id="KAF0767378.1"/>
    </source>
</evidence>
<dbReference type="CDD" id="cd00060">
    <property type="entry name" value="FHA"/>
    <property type="match status" value="1"/>
</dbReference>
<comment type="caution">
    <text evidence="2">The sequence shown here is derived from an EMBL/GenBank/DDBJ whole genome shotgun (WGS) entry which is preliminary data.</text>
</comment>
<sequence>MHIFFTMLEDIKNVMSSKRLNSDSNTPQAFVQDLKTGKLSEVKTDSNFLFGRAKQSSIVIEELYISRSHSTISYANGQFFLGDNVSNYKYLQFCTFIMYLTVPIYITVKKGLFIV</sequence>
<dbReference type="EMBL" id="VUJU01000981">
    <property type="protein sequence ID" value="KAF0767378.1"/>
    <property type="molecule type" value="Genomic_DNA"/>
</dbReference>
<feature type="domain" description="FHA" evidence="1">
    <location>
        <begin position="48"/>
        <end position="96"/>
    </location>
</feature>
<dbReference type="AlphaFoldDB" id="A0A6G0Z9A9"/>
<dbReference type="Pfam" id="PF00498">
    <property type="entry name" value="FHA"/>
    <property type="match status" value="1"/>
</dbReference>
<reference evidence="2 3" key="1">
    <citation type="submission" date="2019-08" db="EMBL/GenBank/DDBJ databases">
        <title>Whole genome of Aphis craccivora.</title>
        <authorList>
            <person name="Voronova N.V."/>
            <person name="Shulinski R.S."/>
            <person name="Bandarenka Y.V."/>
            <person name="Zhorov D.G."/>
            <person name="Warner D."/>
        </authorList>
    </citation>
    <scope>NUCLEOTIDE SEQUENCE [LARGE SCALE GENOMIC DNA]</scope>
    <source>
        <strain evidence="2">180601</strain>
        <tissue evidence="2">Whole Body</tissue>
    </source>
</reference>
<accession>A0A6G0Z9A9</accession>
<dbReference type="Gene3D" id="2.60.200.20">
    <property type="match status" value="1"/>
</dbReference>
<dbReference type="SUPFAM" id="SSF49879">
    <property type="entry name" value="SMAD/FHA domain"/>
    <property type="match status" value="1"/>
</dbReference>